<protein>
    <recommendedName>
        <fullName evidence="6">S-protein homolog</fullName>
    </recommendedName>
</protein>
<dbReference type="GO" id="GO:0005576">
    <property type="term" value="C:extracellular region"/>
    <property type="evidence" value="ECO:0007669"/>
    <property type="project" value="UniProtKB-SubCell"/>
</dbReference>
<evidence type="ECO:0000256" key="2">
    <source>
        <dbReference type="ARBA" id="ARBA00005581"/>
    </source>
</evidence>
<dbReference type="STRING" id="81985.R0GG57"/>
<dbReference type="PANTHER" id="PTHR31232">
    <property type="match status" value="1"/>
</dbReference>
<evidence type="ECO:0000256" key="1">
    <source>
        <dbReference type="ARBA" id="ARBA00004613"/>
    </source>
</evidence>
<keyword evidence="8" id="KW-1185">Reference proteome</keyword>
<reference evidence="8" key="1">
    <citation type="journal article" date="2013" name="Nat. Genet.">
        <title>The Capsella rubella genome and the genomic consequences of rapid mating system evolution.</title>
        <authorList>
            <person name="Slotte T."/>
            <person name="Hazzouri K.M."/>
            <person name="Agren J.A."/>
            <person name="Koenig D."/>
            <person name="Maumus F."/>
            <person name="Guo Y.L."/>
            <person name="Steige K."/>
            <person name="Platts A.E."/>
            <person name="Escobar J.S."/>
            <person name="Newman L.K."/>
            <person name="Wang W."/>
            <person name="Mandakova T."/>
            <person name="Vello E."/>
            <person name="Smith L.M."/>
            <person name="Henz S.R."/>
            <person name="Steffen J."/>
            <person name="Takuno S."/>
            <person name="Brandvain Y."/>
            <person name="Coop G."/>
            <person name="Andolfatto P."/>
            <person name="Hu T.T."/>
            <person name="Blanchette M."/>
            <person name="Clark R.M."/>
            <person name="Quesneville H."/>
            <person name="Nordborg M."/>
            <person name="Gaut B.S."/>
            <person name="Lysak M.A."/>
            <person name="Jenkins J."/>
            <person name="Grimwood J."/>
            <person name="Chapman J."/>
            <person name="Prochnik S."/>
            <person name="Shu S."/>
            <person name="Rokhsar D."/>
            <person name="Schmutz J."/>
            <person name="Weigel D."/>
            <person name="Wright S.I."/>
        </authorList>
    </citation>
    <scope>NUCLEOTIDE SEQUENCE [LARGE SCALE GENOMIC DNA]</scope>
    <source>
        <strain evidence="8">cv. Monte Gargano</strain>
    </source>
</reference>
<dbReference type="PANTHER" id="PTHR31232:SF144">
    <property type="entry name" value="S-PROTEIN HOMOLOG 2"/>
    <property type="match status" value="1"/>
</dbReference>
<keyword evidence="5 6" id="KW-0732">Signal</keyword>
<dbReference type="Pfam" id="PF05938">
    <property type="entry name" value="Self-incomp_S1"/>
    <property type="match status" value="1"/>
</dbReference>
<keyword evidence="3 6" id="KW-0713">Self-incompatibility</keyword>
<evidence type="ECO:0000256" key="6">
    <source>
        <dbReference type="RuleBase" id="RU367044"/>
    </source>
</evidence>
<organism evidence="7 8">
    <name type="scientific">Capsella rubella</name>
    <dbReference type="NCBI Taxonomy" id="81985"/>
    <lineage>
        <taxon>Eukaryota</taxon>
        <taxon>Viridiplantae</taxon>
        <taxon>Streptophyta</taxon>
        <taxon>Embryophyta</taxon>
        <taxon>Tracheophyta</taxon>
        <taxon>Spermatophyta</taxon>
        <taxon>Magnoliopsida</taxon>
        <taxon>eudicotyledons</taxon>
        <taxon>Gunneridae</taxon>
        <taxon>Pentapetalae</taxon>
        <taxon>rosids</taxon>
        <taxon>malvids</taxon>
        <taxon>Brassicales</taxon>
        <taxon>Brassicaceae</taxon>
        <taxon>Camelineae</taxon>
        <taxon>Capsella</taxon>
    </lineage>
</organism>
<sequence>MDTPKQYLTPMFILIIFLTTKSSQADHNNNIRVPNDNGSVFPFGKVTVKIINDLGDQLTLLYHCRSKDDDFGNQTLQPGESWSFRFSRQYFGRTLFFCKFGWPRLPSGWYSFDIYKDHRDTSGDNWCQKCVWKIRQTGPCRFSDVTKQFDICYPWNKSLF</sequence>
<dbReference type="EMBL" id="KB870811">
    <property type="protein sequence ID" value="EOA15744.1"/>
    <property type="molecule type" value="Genomic_DNA"/>
</dbReference>
<dbReference type="OrthoDB" id="1900999at2759"/>
<feature type="chain" id="PRO_5025076954" description="S-protein homolog" evidence="6">
    <location>
        <begin position="26"/>
        <end position="160"/>
    </location>
</feature>
<dbReference type="GO" id="GO:0060320">
    <property type="term" value="P:rejection of self pollen"/>
    <property type="evidence" value="ECO:0007669"/>
    <property type="project" value="UniProtKB-KW"/>
</dbReference>
<name>R0GG57_9BRAS</name>
<dbReference type="KEGG" id="crb:17878722"/>
<dbReference type="InterPro" id="IPR010264">
    <property type="entry name" value="Self-incomp_S1"/>
</dbReference>
<evidence type="ECO:0000313" key="7">
    <source>
        <dbReference type="EMBL" id="EOA15744.1"/>
    </source>
</evidence>
<dbReference type="AlphaFoldDB" id="R0GG57"/>
<evidence type="ECO:0000256" key="4">
    <source>
        <dbReference type="ARBA" id="ARBA00022525"/>
    </source>
</evidence>
<accession>R0GG57</accession>
<dbReference type="eggNOG" id="ENOG502S7CQ">
    <property type="taxonomic scope" value="Eukaryota"/>
</dbReference>
<gene>
    <name evidence="7" type="ORF">CARUB_v10006789mg</name>
</gene>
<evidence type="ECO:0000256" key="5">
    <source>
        <dbReference type="ARBA" id="ARBA00022729"/>
    </source>
</evidence>
<comment type="subcellular location">
    <subcellularLocation>
        <location evidence="1 6">Secreted</location>
    </subcellularLocation>
</comment>
<proteinExistence type="inferred from homology"/>
<keyword evidence="4 6" id="KW-0964">Secreted</keyword>
<comment type="similarity">
    <text evidence="2 6">Belongs to the plant self-incompatibility (S1) protein family.</text>
</comment>
<evidence type="ECO:0000256" key="3">
    <source>
        <dbReference type="ARBA" id="ARBA00022471"/>
    </source>
</evidence>
<feature type="signal peptide" evidence="6">
    <location>
        <begin position="1"/>
        <end position="25"/>
    </location>
</feature>
<evidence type="ECO:0000313" key="8">
    <source>
        <dbReference type="Proteomes" id="UP000029121"/>
    </source>
</evidence>
<dbReference type="Proteomes" id="UP000029121">
    <property type="component" value="Unassembled WGS sequence"/>
</dbReference>